<keyword evidence="7 12" id="KW-0324">Glycolysis</keyword>
<comment type="caution">
    <text evidence="13">The sequence shown here is derived from an EMBL/GenBank/DDBJ whole genome shotgun (WGS) entry which is preliminary data.</text>
</comment>
<comment type="cofactor">
    <cofactor evidence="11 12">
        <name>Zn(2+)</name>
        <dbReference type="ChEBI" id="CHEBI:29105"/>
    </cofactor>
    <text evidence="11 12">Binds 2 Zn(2+) ions per subunit. One is catalytic and the other provides a structural contribution.</text>
</comment>
<feature type="binding site" evidence="11">
    <location>
        <position position="223"/>
    </location>
    <ligand>
        <name>Zn(2+)</name>
        <dbReference type="ChEBI" id="CHEBI:29105"/>
        <label>1</label>
        <note>catalytic</note>
    </ligand>
</feature>
<evidence type="ECO:0000256" key="1">
    <source>
        <dbReference type="ARBA" id="ARBA00000441"/>
    </source>
</evidence>
<evidence type="ECO:0000256" key="12">
    <source>
        <dbReference type="RuleBase" id="RU366023"/>
    </source>
</evidence>
<dbReference type="SUPFAM" id="SSF51569">
    <property type="entry name" value="Aldolase"/>
    <property type="match status" value="1"/>
</dbReference>
<evidence type="ECO:0000313" key="13">
    <source>
        <dbReference type="EMBL" id="RED50134.1"/>
    </source>
</evidence>
<feature type="binding site" evidence="11">
    <location>
        <position position="171"/>
    </location>
    <ligand>
        <name>Zn(2+)</name>
        <dbReference type="ChEBI" id="CHEBI:29105"/>
        <label>2</label>
    </ligand>
</feature>
<dbReference type="InterPro" id="IPR000771">
    <property type="entry name" value="FBA_II"/>
</dbReference>
<keyword evidence="6 11" id="KW-0862">Zinc</keyword>
<dbReference type="NCBIfam" id="TIGR00167">
    <property type="entry name" value="cbbA"/>
    <property type="match status" value="1"/>
</dbReference>
<comment type="similarity">
    <text evidence="3 12">Belongs to the class II fructose-bisphosphate aldolase family.</text>
</comment>
<feature type="binding site" evidence="11">
    <location>
        <position position="261"/>
    </location>
    <ligand>
        <name>Zn(2+)</name>
        <dbReference type="ChEBI" id="CHEBI:29105"/>
        <label>1</label>
        <note>catalytic</note>
    </ligand>
</feature>
<dbReference type="NCBIfam" id="TIGR01520">
    <property type="entry name" value="FruBisAldo_II_A"/>
    <property type="match status" value="1"/>
</dbReference>
<reference evidence="13 14" key="1">
    <citation type="submission" date="2018-07" db="EMBL/GenBank/DDBJ databases">
        <title>Genomic Encyclopedia of Type Strains, Phase III (KMG-III): the genomes of soil and plant-associated and newly described type strains.</title>
        <authorList>
            <person name="Whitman W."/>
        </authorList>
    </citation>
    <scope>NUCLEOTIDE SEQUENCE [LARGE SCALE GENOMIC DNA]</scope>
    <source>
        <strain evidence="13 14">CECT 8487</strain>
    </source>
</reference>
<evidence type="ECO:0000256" key="11">
    <source>
        <dbReference type="PIRSR" id="PIRSR001359-3"/>
    </source>
</evidence>
<comment type="catalytic activity">
    <reaction evidence="1 12">
        <text>beta-D-fructose 1,6-bisphosphate = D-glyceraldehyde 3-phosphate + dihydroxyacetone phosphate</text>
        <dbReference type="Rhea" id="RHEA:14729"/>
        <dbReference type="ChEBI" id="CHEBI:32966"/>
        <dbReference type="ChEBI" id="CHEBI:57642"/>
        <dbReference type="ChEBI" id="CHEBI:59776"/>
        <dbReference type="EC" id="4.1.2.13"/>
    </reaction>
</comment>
<proteinExistence type="inferred from homology"/>
<dbReference type="GO" id="GO:0005829">
    <property type="term" value="C:cytosol"/>
    <property type="evidence" value="ECO:0007669"/>
    <property type="project" value="TreeGrafter"/>
</dbReference>
<evidence type="ECO:0000256" key="5">
    <source>
        <dbReference type="ARBA" id="ARBA00022723"/>
    </source>
</evidence>
<dbReference type="PROSITE" id="PS00806">
    <property type="entry name" value="ALDOLASE_CLASS_II_2"/>
    <property type="match status" value="1"/>
</dbReference>
<dbReference type="PANTHER" id="PTHR30559">
    <property type="entry name" value="FRUCTOSE-BISPHOSPHATE ALDOLASE CLASS 2"/>
    <property type="match status" value="1"/>
</dbReference>
<dbReference type="GO" id="GO:0004332">
    <property type="term" value="F:fructose-bisphosphate aldolase activity"/>
    <property type="evidence" value="ECO:0007669"/>
    <property type="project" value="UniProtKB-EC"/>
</dbReference>
<evidence type="ECO:0000256" key="3">
    <source>
        <dbReference type="ARBA" id="ARBA00005812"/>
    </source>
</evidence>
<dbReference type="InterPro" id="IPR006411">
    <property type="entry name" value="Fruct_bisP_bact"/>
</dbReference>
<dbReference type="EC" id="4.1.2.13" evidence="4 12"/>
<dbReference type="InterPro" id="IPR013785">
    <property type="entry name" value="Aldolase_TIM"/>
</dbReference>
<evidence type="ECO:0000256" key="7">
    <source>
        <dbReference type="ARBA" id="ARBA00023152"/>
    </source>
</evidence>
<protein>
    <recommendedName>
        <fullName evidence="4 12">Fructose-bisphosphate aldolase</fullName>
        <shortName evidence="12">FBP aldolase</shortName>
        <ecNumber evidence="4 12">4.1.2.13</ecNumber>
    </recommendedName>
</protein>
<evidence type="ECO:0000256" key="9">
    <source>
        <dbReference type="PIRSR" id="PIRSR001359-1"/>
    </source>
</evidence>
<feature type="binding site" evidence="11">
    <location>
        <position position="107"/>
    </location>
    <ligand>
        <name>Zn(2+)</name>
        <dbReference type="ChEBI" id="CHEBI:29105"/>
        <label>1</label>
        <note>catalytic</note>
    </ligand>
</feature>
<gene>
    <name evidence="13" type="ORF">DFQ02_101157</name>
</gene>
<organism evidence="13 14">
    <name type="scientific">Seonamhaeicola aphaedonensis</name>
    <dbReference type="NCBI Taxonomy" id="1461338"/>
    <lineage>
        <taxon>Bacteria</taxon>
        <taxon>Pseudomonadati</taxon>
        <taxon>Bacteroidota</taxon>
        <taxon>Flavobacteriia</taxon>
        <taxon>Flavobacteriales</taxon>
        <taxon>Flavobacteriaceae</taxon>
    </lineage>
</organism>
<dbReference type="GO" id="GO:0006096">
    <property type="term" value="P:glycolytic process"/>
    <property type="evidence" value="ECO:0007669"/>
    <property type="project" value="UniProtKB-UniPathway"/>
</dbReference>
<dbReference type="PIRSF" id="PIRSF001359">
    <property type="entry name" value="F_bP_aldolase_II"/>
    <property type="match status" value="1"/>
</dbReference>
<dbReference type="AlphaFoldDB" id="A0A3D9HKY1"/>
<dbReference type="CDD" id="cd00946">
    <property type="entry name" value="FBP_aldolase_IIA"/>
    <property type="match status" value="1"/>
</dbReference>
<dbReference type="Proteomes" id="UP000256629">
    <property type="component" value="Unassembled WGS sequence"/>
</dbReference>
<dbReference type="FunFam" id="3.20.20.70:FF:000013">
    <property type="entry name" value="Class II fructose-bisphosphate aldolase"/>
    <property type="match status" value="1"/>
</dbReference>
<dbReference type="UniPathway" id="UPA00109">
    <property type="reaction ID" value="UER00183"/>
</dbReference>
<dbReference type="PANTHER" id="PTHR30559:SF0">
    <property type="entry name" value="FRUCTOSE-BISPHOSPHATE ALDOLASE"/>
    <property type="match status" value="1"/>
</dbReference>
<feature type="active site" description="Proton donor" evidence="9">
    <location>
        <position position="106"/>
    </location>
</feature>
<evidence type="ECO:0000256" key="10">
    <source>
        <dbReference type="PIRSR" id="PIRSR001359-2"/>
    </source>
</evidence>
<keyword evidence="5 11" id="KW-0479">Metal-binding</keyword>
<feature type="binding site" evidence="11">
    <location>
        <position position="141"/>
    </location>
    <ligand>
        <name>Zn(2+)</name>
        <dbReference type="ChEBI" id="CHEBI:29105"/>
        <label>2</label>
    </ligand>
</feature>
<evidence type="ECO:0000256" key="6">
    <source>
        <dbReference type="ARBA" id="ARBA00022833"/>
    </source>
</evidence>
<name>A0A3D9HKY1_9FLAO</name>
<accession>A0A3D9HKY1</accession>
<feature type="binding site" evidence="10">
    <location>
        <begin position="283"/>
        <end position="286"/>
    </location>
    <ligand>
        <name>dihydroxyacetone phosphate</name>
        <dbReference type="ChEBI" id="CHEBI:57642"/>
    </ligand>
</feature>
<dbReference type="Gene3D" id="3.20.20.70">
    <property type="entry name" value="Aldolase class I"/>
    <property type="match status" value="1"/>
</dbReference>
<dbReference type="RefSeq" id="WP_116039088.1">
    <property type="nucleotide sequence ID" value="NZ_QRDX01000001.1"/>
</dbReference>
<evidence type="ECO:0000256" key="8">
    <source>
        <dbReference type="ARBA" id="ARBA00023239"/>
    </source>
</evidence>
<keyword evidence="8 12" id="KW-0456">Lyase</keyword>
<evidence type="ECO:0000256" key="2">
    <source>
        <dbReference type="ARBA" id="ARBA00004714"/>
    </source>
</evidence>
<keyword evidence="14" id="KW-1185">Reference proteome</keyword>
<dbReference type="Pfam" id="PF01116">
    <property type="entry name" value="F_bP_aldolase"/>
    <property type="match status" value="1"/>
</dbReference>
<evidence type="ECO:0000313" key="14">
    <source>
        <dbReference type="Proteomes" id="UP000256629"/>
    </source>
</evidence>
<dbReference type="OrthoDB" id="9803995at2"/>
<sequence length="355" mass="39086">MGHNIKPGVATGYEVQEIFKLAKEKGFALPAVNVIGSNTINGVLETARDLNAPVIIQFSNGGAQFNAGKGLSNDGQKAAIAGAVAGAKHVQKLALEYGVPVILHTDHCAKKLLPWIDGLLEASEEHFAETGKSLFSSHMIDLSEEPIEENIELCKKYLERMSKMNMTLEIELGITGGEEDGVDNTDVDDSKLYTQPEEVAYAYEELSKVSDQFTIAAAFGNVHGVYKPGNVKLTPKILKNSQEYISEKYGVGHNHIDFVFHGGSGSTVEEIREGISYGVIKMNIDTDLQYAFMSGIRNYMKNKEAYLGSQIGNPEGDDVPNKKYYDPRVWLREGEKSFVERLKKAFEDLNNVNTL</sequence>
<evidence type="ECO:0000256" key="4">
    <source>
        <dbReference type="ARBA" id="ARBA00013068"/>
    </source>
</evidence>
<feature type="binding site" evidence="10">
    <location>
        <begin position="262"/>
        <end position="264"/>
    </location>
    <ligand>
        <name>dihydroxyacetone phosphate</name>
        <dbReference type="ChEBI" id="CHEBI:57642"/>
    </ligand>
</feature>
<dbReference type="GO" id="GO:0006094">
    <property type="term" value="P:gluconeogenesis"/>
    <property type="evidence" value="ECO:0007669"/>
    <property type="project" value="TreeGrafter"/>
</dbReference>
<comment type="pathway">
    <text evidence="2 12">Carbohydrate degradation; glycolysis; D-glyceraldehyde 3-phosphate and glycerone phosphate from D-glucose: step 4/4.</text>
</comment>
<feature type="binding site" evidence="10">
    <location>
        <position position="224"/>
    </location>
    <ligand>
        <name>dihydroxyacetone phosphate</name>
        <dbReference type="ChEBI" id="CHEBI:57642"/>
    </ligand>
</feature>
<dbReference type="GO" id="GO:0008270">
    <property type="term" value="F:zinc ion binding"/>
    <property type="evidence" value="ECO:0007669"/>
    <property type="project" value="UniProtKB-UniRule"/>
</dbReference>
<comment type="function">
    <text evidence="12">Catalyzes the aldol condensation of dihydroxyacetone phosphate (DHAP or glycerone-phosphate) with glyceraldehyde 3-phosphate (G3P) to form fructose 1,6-bisphosphate (FBP) in gluconeogenesis and the reverse reaction in glycolysis.</text>
</comment>
<dbReference type="PROSITE" id="PS00602">
    <property type="entry name" value="ALDOLASE_CLASS_II_1"/>
    <property type="match status" value="1"/>
</dbReference>
<dbReference type="NCBIfam" id="NF006628">
    <property type="entry name" value="PRK09197.1"/>
    <property type="match status" value="1"/>
</dbReference>
<dbReference type="EMBL" id="QRDX01000001">
    <property type="protein sequence ID" value="RED50134.1"/>
    <property type="molecule type" value="Genomic_DNA"/>
</dbReference>